<evidence type="ECO:0000313" key="1">
    <source>
        <dbReference type="EMBL" id="MCD5309873.1"/>
    </source>
</evidence>
<dbReference type="EMBL" id="JAJOMB010000001">
    <property type="protein sequence ID" value="MCD5309873.1"/>
    <property type="molecule type" value="Genomic_DNA"/>
</dbReference>
<proteinExistence type="predicted"/>
<dbReference type="Proteomes" id="UP001138997">
    <property type="component" value="Unassembled WGS sequence"/>
</dbReference>
<reference evidence="1" key="1">
    <citation type="submission" date="2021-11" db="EMBL/GenBank/DDBJ databases">
        <title>Streptomyces corallinus and Kineosporia corallina sp. nov., two new coral-derived marine actinobacteria.</title>
        <authorList>
            <person name="Buangrab K."/>
            <person name="Sutthacheep M."/>
            <person name="Yeemin T."/>
            <person name="Harunari E."/>
            <person name="Igarashi Y."/>
            <person name="Sripreechasak P."/>
            <person name="Kanchanasin P."/>
            <person name="Tanasupawat S."/>
            <person name="Phongsopitanun W."/>
        </authorList>
    </citation>
    <scope>NUCLEOTIDE SEQUENCE</scope>
    <source>
        <strain evidence="1">JCM 31032</strain>
    </source>
</reference>
<gene>
    <name evidence="1" type="ORF">LR394_03125</name>
</gene>
<dbReference type="RefSeq" id="WP_231438788.1">
    <property type="nucleotide sequence ID" value="NZ_JAJOMB010000001.1"/>
</dbReference>
<organism evidence="1 2">
    <name type="scientific">Kineosporia babensis</name>
    <dbReference type="NCBI Taxonomy" id="499548"/>
    <lineage>
        <taxon>Bacteria</taxon>
        <taxon>Bacillati</taxon>
        <taxon>Actinomycetota</taxon>
        <taxon>Actinomycetes</taxon>
        <taxon>Kineosporiales</taxon>
        <taxon>Kineosporiaceae</taxon>
        <taxon>Kineosporia</taxon>
    </lineage>
</organism>
<dbReference type="AlphaFoldDB" id="A0A9X1NB98"/>
<evidence type="ECO:0000313" key="2">
    <source>
        <dbReference type="Proteomes" id="UP001138997"/>
    </source>
</evidence>
<sequence>MAGRWGRDKQQAPAPAPEVEQGISVLDLAARHLLLCPTTVDLEVVDTLVRDRIPHSDLYDSGEVQLGRHSQLTGPYQLSMEDAVDAGVPMPWTVCYCLEAPVEREDPPLPGVDDRDGLAYAFPEGLPWRDEGRALQLMVSLARRIGGAVRVAGTLQLIQPDPDRAVDYVVHSKTWLEPDVLLGIVNREMPGAVLAVDGEDWAGPPAEAYSGASLLEDVGRSPLSQQDLQRLHAAADERDRRMLSEDDVIDGFAIVNDFGRHGVVEVLVHLTDADDPTVAGQPWANEELVTYEVRWQPLDPSEREMRYPPEDFRTGRAHVAPLIARTTRALVEAAGGIVLDEDNFGVDRYTL</sequence>
<comment type="caution">
    <text evidence="1">The sequence shown here is derived from an EMBL/GenBank/DDBJ whole genome shotgun (WGS) entry which is preliminary data.</text>
</comment>
<keyword evidence="2" id="KW-1185">Reference proteome</keyword>
<accession>A0A9X1NB98</accession>
<name>A0A9X1NB98_9ACTN</name>
<protein>
    <submittedName>
        <fullName evidence="1">Uncharacterized protein</fullName>
    </submittedName>
</protein>